<dbReference type="Proteomes" id="UP000248764">
    <property type="component" value="Unassembled WGS sequence"/>
</dbReference>
<evidence type="ECO:0000313" key="4">
    <source>
        <dbReference type="EMBL" id="PZF85626.1"/>
    </source>
</evidence>
<proteinExistence type="predicted"/>
<sequence length="475" mass="51122">MKRRTFITSGAAAGAAATIGLTSTPANALGGDDLTAAESASARRPETIAARRLMFGVENVDAGTGLLPRDRVIVSWITNSSFAVAVAGRVVLLDTFITRLEVTPGRTPFVIKDLVDVAPSAILIGHGHSDHAENAAYLAAKTGATLYASEETCGVMRSDFERMSNDPVIQNDPVARFPRDAALDLVPVTTTGSTPGTQILRLNFLEPFAQVVAFRHLHSIATPYDPTYPRNSLIPETGVLPVDPRDAALFPAGVPLRPSNPPRPGQLNLRTIGSAGGAVAMFYAITLRNGSNLSLAWQDTIGALREGKGSAWADGTPADGKRLTDILTVMAPVDFYSSAVGTANFTNNGLRDLIDYQQALRPRIFVPNHQTTGGSDVGETKSLVHYAIYLEQLRNMSVPETEWPDIRWTLDPADYLKPLVFDVSKPDPATHQRRRAQLRHFDRFPYAEDVRGRARGGTDVADAGHLDGSVDDDCS</sequence>
<feature type="region of interest" description="Disordered" evidence="1">
    <location>
        <begin position="453"/>
        <end position="475"/>
    </location>
</feature>
<dbReference type="Gene3D" id="3.60.15.10">
    <property type="entry name" value="Ribonuclease Z/Hydroxyacylglutathione hydrolase-like"/>
    <property type="match status" value="1"/>
</dbReference>
<dbReference type="PROSITE" id="PS51318">
    <property type="entry name" value="TAT"/>
    <property type="match status" value="1"/>
</dbReference>
<dbReference type="InterPro" id="IPR006311">
    <property type="entry name" value="TAT_signal"/>
</dbReference>
<evidence type="ECO:0000256" key="1">
    <source>
        <dbReference type="SAM" id="MobiDB-lite"/>
    </source>
</evidence>
<dbReference type="SMART" id="SM00849">
    <property type="entry name" value="Lactamase_B"/>
    <property type="match status" value="1"/>
</dbReference>
<reference evidence="4 5" key="1">
    <citation type="submission" date="2018-01" db="EMBL/GenBank/DDBJ databases">
        <title>Draft genome sequence of Jiangella sp. GTF31.</title>
        <authorList>
            <person name="Sahin N."/>
            <person name="Ay H."/>
            <person name="Saygin H."/>
        </authorList>
    </citation>
    <scope>NUCLEOTIDE SEQUENCE [LARGE SCALE GENOMIC DNA]</scope>
    <source>
        <strain evidence="4 5">GTF31</strain>
    </source>
</reference>
<dbReference type="InterPro" id="IPR036866">
    <property type="entry name" value="RibonucZ/Hydroxyglut_hydro"/>
</dbReference>
<keyword evidence="2" id="KW-0732">Signal</keyword>
<feature type="domain" description="Metallo-beta-lactamase" evidence="3">
    <location>
        <begin position="78"/>
        <end position="253"/>
    </location>
</feature>
<keyword evidence="5" id="KW-1185">Reference proteome</keyword>
<dbReference type="EMBL" id="POTW01000007">
    <property type="protein sequence ID" value="PZF85626.1"/>
    <property type="molecule type" value="Genomic_DNA"/>
</dbReference>
<gene>
    <name evidence="4" type="ORF">C1I92_04480</name>
</gene>
<feature type="chain" id="PRO_5016136654" description="Metallo-beta-lactamase domain-containing protein" evidence="2">
    <location>
        <begin position="29"/>
        <end position="475"/>
    </location>
</feature>
<comment type="caution">
    <text evidence="4">The sequence shown here is derived from an EMBL/GenBank/DDBJ whole genome shotgun (WGS) entry which is preliminary data.</text>
</comment>
<name>A0A2W2CJG4_9ACTN</name>
<dbReference type="InterPro" id="IPR001279">
    <property type="entry name" value="Metallo-B-lactamas"/>
</dbReference>
<dbReference type="RefSeq" id="WP_111253466.1">
    <property type="nucleotide sequence ID" value="NZ_POTW01000007.1"/>
</dbReference>
<dbReference type="AlphaFoldDB" id="A0A2W2CJG4"/>
<protein>
    <recommendedName>
        <fullName evidence="3">Metallo-beta-lactamase domain-containing protein</fullName>
    </recommendedName>
</protein>
<accession>A0A2W2CJG4</accession>
<feature type="signal peptide" evidence="2">
    <location>
        <begin position="1"/>
        <end position="28"/>
    </location>
</feature>
<evidence type="ECO:0000259" key="3">
    <source>
        <dbReference type="SMART" id="SM00849"/>
    </source>
</evidence>
<organism evidence="4 5">
    <name type="scientific">Jiangella anatolica</name>
    <dbReference type="NCBI Taxonomy" id="2670374"/>
    <lineage>
        <taxon>Bacteria</taxon>
        <taxon>Bacillati</taxon>
        <taxon>Actinomycetota</taxon>
        <taxon>Actinomycetes</taxon>
        <taxon>Jiangellales</taxon>
        <taxon>Jiangellaceae</taxon>
        <taxon>Jiangella</taxon>
    </lineage>
</organism>
<dbReference type="SUPFAM" id="SSF56281">
    <property type="entry name" value="Metallo-hydrolase/oxidoreductase"/>
    <property type="match status" value="1"/>
</dbReference>
<evidence type="ECO:0000313" key="5">
    <source>
        <dbReference type="Proteomes" id="UP000248764"/>
    </source>
</evidence>
<evidence type="ECO:0000256" key="2">
    <source>
        <dbReference type="SAM" id="SignalP"/>
    </source>
</evidence>